<comment type="caution">
    <text evidence="8">The sequence shown here is derived from an EMBL/GenBank/DDBJ whole genome shotgun (WGS) entry which is preliminary data.</text>
</comment>
<dbReference type="NCBIfam" id="TIGR00728">
    <property type="entry name" value="OPT_sfam"/>
    <property type="match status" value="1"/>
</dbReference>
<evidence type="ECO:0000256" key="7">
    <source>
        <dbReference type="SAM" id="Phobius"/>
    </source>
</evidence>
<evidence type="ECO:0000256" key="2">
    <source>
        <dbReference type="ARBA" id="ARBA00008807"/>
    </source>
</evidence>
<evidence type="ECO:0000256" key="1">
    <source>
        <dbReference type="ARBA" id="ARBA00004141"/>
    </source>
</evidence>
<feature type="transmembrane region" description="Helical" evidence="7">
    <location>
        <begin position="71"/>
        <end position="91"/>
    </location>
</feature>
<evidence type="ECO:0000256" key="5">
    <source>
        <dbReference type="ARBA" id="ARBA00022989"/>
    </source>
</evidence>
<dbReference type="PANTHER" id="PTHR31645:SF3">
    <property type="entry name" value="OLIGOPEPTIDE TRANSPORTER"/>
    <property type="match status" value="1"/>
</dbReference>
<feature type="transmembrane region" description="Helical" evidence="7">
    <location>
        <begin position="138"/>
        <end position="158"/>
    </location>
</feature>
<evidence type="ECO:0000313" key="8">
    <source>
        <dbReference type="EMBL" id="KAK9703114.1"/>
    </source>
</evidence>
<feature type="transmembrane region" description="Helical" evidence="7">
    <location>
        <begin position="380"/>
        <end position="402"/>
    </location>
</feature>
<reference evidence="8 9" key="1">
    <citation type="submission" date="2023-04" db="EMBL/GenBank/DDBJ databases">
        <title>Genome of Basidiobolus ranarum AG-B5.</title>
        <authorList>
            <person name="Stajich J.E."/>
            <person name="Carter-House D."/>
            <person name="Gryganskyi A."/>
        </authorList>
    </citation>
    <scope>NUCLEOTIDE SEQUENCE [LARGE SCALE GENOMIC DNA]</scope>
    <source>
        <strain evidence="8 9">AG-B5</strain>
    </source>
</reference>
<accession>A0ABR2VUR1</accession>
<keyword evidence="4 7" id="KW-0812">Transmembrane</keyword>
<keyword evidence="5 7" id="KW-1133">Transmembrane helix</keyword>
<evidence type="ECO:0000256" key="3">
    <source>
        <dbReference type="ARBA" id="ARBA00022448"/>
    </source>
</evidence>
<keyword evidence="9" id="KW-1185">Reference proteome</keyword>
<comment type="subcellular location">
    <subcellularLocation>
        <location evidence="1">Membrane</location>
        <topology evidence="1">Multi-pass membrane protein</topology>
    </subcellularLocation>
</comment>
<evidence type="ECO:0000313" key="9">
    <source>
        <dbReference type="Proteomes" id="UP001479436"/>
    </source>
</evidence>
<evidence type="ECO:0000256" key="6">
    <source>
        <dbReference type="ARBA" id="ARBA00023136"/>
    </source>
</evidence>
<dbReference type="InterPro" id="IPR045035">
    <property type="entry name" value="YSL-like"/>
</dbReference>
<dbReference type="EMBL" id="JASJQH010007666">
    <property type="protein sequence ID" value="KAK9703114.1"/>
    <property type="molecule type" value="Genomic_DNA"/>
</dbReference>
<keyword evidence="3" id="KW-0813">Transport</keyword>
<dbReference type="PANTHER" id="PTHR31645">
    <property type="entry name" value="OLIGOPEPTIDE TRANSPORTER YGL114W-RELATED"/>
    <property type="match status" value="1"/>
</dbReference>
<feature type="transmembrane region" description="Helical" evidence="7">
    <location>
        <begin position="12"/>
        <end position="30"/>
    </location>
</feature>
<evidence type="ECO:0008006" key="10">
    <source>
        <dbReference type="Google" id="ProtNLM"/>
    </source>
</evidence>
<organism evidence="8 9">
    <name type="scientific">Basidiobolus ranarum</name>
    <dbReference type="NCBI Taxonomy" id="34480"/>
    <lineage>
        <taxon>Eukaryota</taxon>
        <taxon>Fungi</taxon>
        <taxon>Fungi incertae sedis</taxon>
        <taxon>Zoopagomycota</taxon>
        <taxon>Entomophthoromycotina</taxon>
        <taxon>Basidiobolomycetes</taxon>
        <taxon>Basidiobolales</taxon>
        <taxon>Basidiobolaceae</taxon>
        <taxon>Basidiobolus</taxon>
    </lineage>
</organism>
<gene>
    <name evidence="8" type="ORF">K7432_010905</name>
</gene>
<comment type="similarity">
    <text evidence="2">Belongs to the oligopeptide OPT transporter family.</text>
</comment>
<keyword evidence="6 7" id="KW-0472">Membrane</keyword>
<feature type="transmembrane region" description="Helical" evidence="7">
    <location>
        <begin position="265"/>
        <end position="288"/>
    </location>
</feature>
<feature type="transmembrane region" description="Helical" evidence="7">
    <location>
        <begin position="436"/>
        <end position="459"/>
    </location>
</feature>
<dbReference type="Proteomes" id="UP001479436">
    <property type="component" value="Unassembled WGS sequence"/>
</dbReference>
<feature type="transmembrane region" description="Helical" evidence="7">
    <location>
        <begin position="178"/>
        <end position="199"/>
    </location>
</feature>
<dbReference type="InterPro" id="IPR004813">
    <property type="entry name" value="OPT"/>
</dbReference>
<evidence type="ECO:0000256" key="4">
    <source>
        <dbReference type="ARBA" id="ARBA00022692"/>
    </source>
</evidence>
<dbReference type="Pfam" id="PF03169">
    <property type="entry name" value="OPT"/>
    <property type="match status" value="1"/>
</dbReference>
<proteinExistence type="inferred from homology"/>
<name>A0ABR2VUR1_9FUNG</name>
<feature type="transmembrane region" description="Helical" evidence="7">
    <location>
        <begin position="294"/>
        <end position="312"/>
    </location>
</feature>
<sequence length="560" mass="61564">MSNEVIDDIGALLMWSFCAAFYGMFFAVPLRKYFVLQQDLPFPSPRATAESIKALHETLTGEKDAMKKTKVMASGFIISFVVVLLSYWLYFLDKVHALFWIGSALGNMSLMNADRVWRWQLEPNFAFFGAGLMTPPHTLASFLLGALVAYGIAGPLMVESGYLVAAYGFGKPGNGSAQAWFIWPGISLMLFTSLTELAIHWRSFKNTMVDGFKLLMFRVKEIRCRLNPKPCVDCTGENQVKKQEKDTTFGHNLDPVPPEKQIPTLWWASGLMVSIVLTCCVMGFWFHIPVYQSLLAIIMAFPLSIIGVQCAGETDINPVSTLAKVVQLAFCRMPAPTLQDLQRSDLLSACVTSSAANQSVDMVQDLKAGHIVGASPRSQFLAQLVGSFFAVGASVSLFVLYAKAYPCIIHPMEQCEFGMSAALGWENITKILTTNAFIPAGSLIFTLVCAIFSIATVTIRHKYIPEKYKWIIPNFNAVGIAFITPQPAIPLAMCLSLLLSLVWKRFNQGNYERYRTVLAAGWIAGVGIAGVCKAGLQIGGVADHVVTWNCPYDAKGISLC</sequence>
<protein>
    <recommendedName>
        <fullName evidence="10">Oligopeptide transporter</fullName>
    </recommendedName>
</protein>
<feature type="transmembrane region" description="Helical" evidence="7">
    <location>
        <begin position="480"/>
        <end position="503"/>
    </location>
</feature>